<dbReference type="InterPro" id="IPR000014">
    <property type="entry name" value="PAS"/>
</dbReference>
<sequence>MGCACGSGVPATIGCNQHRALNASPDMPDTNLRSLQPHDLIQLLEGVPVPLFVKDTQGHVIYVNRTWRQSMAPALGGSPAAAVSDVLSAEQLASFHQRDLEAFSAGTTVTHEDEVKGNGQQSARHTLTTLVPLFDADGQPSLIVGSTVDITEQRQLQQQNAAERGLLEMLASDVPLQDIMSEFILRYEAIFTGVMGSVLLMDEEGKHLRHGAAPNLPIEYCKAIDGGAIGPSAGSCGTAAFTGKEVLVSDIANDPLWAAYKELALSHGLRACWSVPIRSTKGKVIGTFANYYGVARIPSDSELQSARRSAYLLSLAIENDLNDRQIRQDRQAIEEAGLYRQAILDSMVDGLVTLDLNGRIHTFNNAACRMMGRDPEAPRPQTLSELLGTQLPLNVQGHLDLLSTVDGIEGASAEVNGRHANGAIRPISVSASRIPHTEHDTFVVTLRDITQQRQDEEEIRRLAFYDPLTGLPNRRLLMDRVRQAMVNSARLGQHGALMFLDLDHFKLLNDTLGHDVGDELLQQVAYRLRNCVREGDSVARLGGDEFVVLLEGLSDNRTDAANQAEVVAHKILDALALPYSLRGHGYNSTPSIGIVVFMEDHETMDDLLKKADVAMYQAKAAGRNTARFFDPVMQAAVTTHAELAKEIRLGLQRHEFVLHYQVQIDSQGRCTGAEALVRWNHRVRGLVSPAHFIPLAEETGMILPLGEWVMESACQQLVEWSRNPMTAHWTLAVNVSASQLAQPEFVASVREALQRSGAPAGQLKLELTESMLVDDVEDIIVKMMAIKELGVSFSLDDFGTGYSSLSYLKRLPLSQLKIDQSFVRDVLTDPSDAVIARTVVALGHSLGLTVIAEGVETAEQRDALAAMQCDAFQGYYFGRPAPADALILSAGTQNLNL</sequence>
<dbReference type="SMART" id="SM00267">
    <property type="entry name" value="GGDEF"/>
    <property type="match status" value="1"/>
</dbReference>
<dbReference type="Pfam" id="PF08448">
    <property type="entry name" value="PAS_4"/>
    <property type="match status" value="2"/>
</dbReference>
<dbReference type="PROSITE" id="PS50883">
    <property type="entry name" value="EAL"/>
    <property type="match status" value="1"/>
</dbReference>
<dbReference type="InterPro" id="IPR035919">
    <property type="entry name" value="EAL_sf"/>
</dbReference>
<dbReference type="GO" id="GO:0071732">
    <property type="term" value="P:cellular response to nitric oxide"/>
    <property type="evidence" value="ECO:0007669"/>
    <property type="project" value="UniProtKB-ARBA"/>
</dbReference>
<dbReference type="CDD" id="cd00130">
    <property type="entry name" value="PAS"/>
    <property type="match status" value="1"/>
</dbReference>
<dbReference type="Gene3D" id="3.30.450.20">
    <property type="entry name" value="PAS domain"/>
    <property type="match status" value="2"/>
</dbReference>
<dbReference type="SMART" id="SM00091">
    <property type="entry name" value="PAS"/>
    <property type="match status" value="2"/>
</dbReference>
<dbReference type="InterPro" id="IPR000700">
    <property type="entry name" value="PAS-assoc_C"/>
</dbReference>
<gene>
    <name evidence="6" type="ORF">Csp_A07390</name>
</gene>
<dbReference type="PROSITE" id="PS50113">
    <property type="entry name" value="PAC"/>
    <property type="match status" value="1"/>
</dbReference>
<dbReference type="Gene3D" id="3.20.20.450">
    <property type="entry name" value="EAL domain"/>
    <property type="match status" value="1"/>
</dbReference>
<dbReference type="PROSITE" id="PS50887">
    <property type="entry name" value="GGDEF"/>
    <property type="match status" value="1"/>
</dbReference>
<evidence type="ECO:0000259" key="4">
    <source>
        <dbReference type="PROSITE" id="PS50883"/>
    </source>
</evidence>
<dbReference type="InterPro" id="IPR001633">
    <property type="entry name" value="EAL_dom"/>
</dbReference>
<dbReference type="CDD" id="cd01949">
    <property type="entry name" value="GGDEF"/>
    <property type="match status" value="1"/>
</dbReference>
<dbReference type="SMART" id="SM00052">
    <property type="entry name" value="EAL"/>
    <property type="match status" value="1"/>
</dbReference>
<evidence type="ECO:0008006" key="7">
    <source>
        <dbReference type="Google" id="ProtNLM"/>
    </source>
</evidence>
<evidence type="ECO:0000259" key="3">
    <source>
        <dbReference type="PROSITE" id="PS50113"/>
    </source>
</evidence>
<dbReference type="Pfam" id="PF00990">
    <property type="entry name" value="GGDEF"/>
    <property type="match status" value="1"/>
</dbReference>
<organism evidence="6">
    <name type="scientific">Curvibacter symbiont subsp. Hydra magnipapillata</name>
    <dbReference type="NCBI Taxonomy" id="667019"/>
    <lineage>
        <taxon>Bacteria</taxon>
        <taxon>Pseudomonadati</taxon>
        <taxon>Pseudomonadota</taxon>
        <taxon>Betaproteobacteria</taxon>
        <taxon>Burkholderiales</taxon>
        <taxon>Comamonadaceae</taxon>
        <taxon>Curvibacter</taxon>
    </lineage>
</organism>
<dbReference type="InterPro" id="IPR029787">
    <property type="entry name" value="Nucleotide_cyclase"/>
</dbReference>
<dbReference type="SMART" id="SM00086">
    <property type="entry name" value="PAC"/>
    <property type="match status" value="2"/>
</dbReference>
<dbReference type="NCBIfam" id="TIGR00254">
    <property type="entry name" value="GGDEF"/>
    <property type="match status" value="1"/>
</dbReference>
<dbReference type="PIRSF" id="PIRSF005925">
    <property type="entry name" value="Dos"/>
    <property type="match status" value="1"/>
</dbReference>
<dbReference type="PROSITE" id="PS50112">
    <property type="entry name" value="PAS"/>
    <property type="match status" value="1"/>
</dbReference>
<feature type="domain" description="PAS" evidence="2">
    <location>
        <begin position="343"/>
        <end position="376"/>
    </location>
</feature>
<dbReference type="NCBIfam" id="TIGR00229">
    <property type="entry name" value="sensory_box"/>
    <property type="match status" value="2"/>
</dbReference>
<dbReference type="InterPro" id="IPR012226">
    <property type="entry name" value="Diguanyl_cyclase/Pdiesterase"/>
</dbReference>
<name>C9Y9D8_CURXX</name>
<dbReference type="InterPro" id="IPR029016">
    <property type="entry name" value="GAF-like_dom_sf"/>
</dbReference>
<dbReference type="InterPro" id="IPR043128">
    <property type="entry name" value="Rev_trsase/Diguanyl_cyclase"/>
</dbReference>
<comment type="catalytic activity">
    <reaction evidence="1">
        <text>3',3'-c-di-GMP + H2O = 5'-phosphoguanylyl(3'-&gt;5')guanosine + H(+)</text>
        <dbReference type="Rhea" id="RHEA:24902"/>
        <dbReference type="ChEBI" id="CHEBI:15377"/>
        <dbReference type="ChEBI" id="CHEBI:15378"/>
        <dbReference type="ChEBI" id="CHEBI:58754"/>
        <dbReference type="ChEBI" id="CHEBI:58805"/>
        <dbReference type="EC" id="3.1.4.52"/>
    </reaction>
    <physiologicalReaction direction="left-to-right" evidence="1">
        <dbReference type="Rhea" id="RHEA:24903"/>
    </physiologicalReaction>
</comment>
<dbReference type="CDD" id="cd01948">
    <property type="entry name" value="EAL"/>
    <property type="match status" value="1"/>
</dbReference>
<dbReference type="SUPFAM" id="SSF55073">
    <property type="entry name" value="Nucleotide cyclase"/>
    <property type="match status" value="1"/>
</dbReference>
<dbReference type="Gene3D" id="3.30.70.270">
    <property type="match status" value="1"/>
</dbReference>
<dbReference type="PANTHER" id="PTHR44757:SF2">
    <property type="entry name" value="BIOFILM ARCHITECTURE MAINTENANCE PROTEIN MBAA"/>
    <property type="match status" value="1"/>
</dbReference>
<evidence type="ECO:0000313" key="6">
    <source>
        <dbReference type="EMBL" id="CBA28474.1"/>
    </source>
</evidence>
<dbReference type="SUPFAM" id="SSF55785">
    <property type="entry name" value="PYP-like sensor domain (PAS domain)"/>
    <property type="match status" value="2"/>
</dbReference>
<dbReference type="InterPro" id="IPR001610">
    <property type="entry name" value="PAC"/>
</dbReference>
<dbReference type="FunFam" id="3.30.70.270:FF:000001">
    <property type="entry name" value="Diguanylate cyclase domain protein"/>
    <property type="match status" value="1"/>
</dbReference>
<dbReference type="FunFam" id="3.20.20.450:FF:000001">
    <property type="entry name" value="Cyclic di-GMP phosphodiesterase yahA"/>
    <property type="match status" value="1"/>
</dbReference>
<dbReference type="SMART" id="SM00065">
    <property type="entry name" value="GAF"/>
    <property type="match status" value="1"/>
</dbReference>
<dbReference type="SUPFAM" id="SSF55781">
    <property type="entry name" value="GAF domain-like"/>
    <property type="match status" value="1"/>
</dbReference>
<evidence type="ECO:0000259" key="2">
    <source>
        <dbReference type="PROSITE" id="PS50112"/>
    </source>
</evidence>
<dbReference type="Pfam" id="PF00563">
    <property type="entry name" value="EAL"/>
    <property type="match status" value="1"/>
</dbReference>
<dbReference type="Pfam" id="PF13185">
    <property type="entry name" value="GAF_2"/>
    <property type="match status" value="1"/>
</dbReference>
<feature type="domain" description="GGDEF" evidence="5">
    <location>
        <begin position="493"/>
        <end position="631"/>
    </location>
</feature>
<reference evidence="6" key="1">
    <citation type="journal article" date="2010" name="Nature">
        <title>The dynamic genome of Hydra.</title>
        <authorList>
            <person name="Chapman J.A."/>
            <person name="Kirkness E.F."/>
            <person name="Simakov O."/>
            <person name="Hampson S.E."/>
            <person name="Mitros T."/>
            <person name="Weinmaier T."/>
            <person name="Rattei T."/>
            <person name="Balasubramanian P.G."/>
            <person name="Borman J."/>
            <person name="Busam D."/>
            <person name="Disbennett K."/>
            <person name="Pfannkoch C."/>
            <person name="Sumin N."/>
            <person name="Sutton G."/>
            <person name="Viswanathan L."/>
            <person name="Walenz B."/>
            <person name="Goodstein D.M."/>
            <person name="Hellsten U."/>
            <person name="Kawashima T."/>
            <person name="Prochnik S.E."/>
            <person name="Putnam N.H."/>
            <person name="Shu S."/>
            <person name="Blumberg B."/>
            <person name="Dana C.E."/>
            <person name="Gee L."/>
            <person name="Kibler D.F."/>
            <person name="Law L."/>
            <person name="Lindgens D."/>
            <person name="Martinez D.E."/>
            <person name="Peng J."/>
            <person name="Wigge P.A."/>
            <person name="Bertulat B."/>
            <person name="Guder C."/>
            <person name="Nakamura Y."/>
            <person name="Ozbek S."/>
            <person name="Watanabe H."/>
            <person name="Khalturin K."/>
            <person name="Hemmrich G."/>
            <person name="Franke A."/>
            <person name="Augustin R."/>
            <person name="Fraune S."/>
            <person name="Hayakawa E."/>
            <person name="Hayakawa S."/>
            <person name="Hirose M."/>
            <person name="Hwang J."/>
            <person name="Ikeo K."/>
            <person name="Nishimiya-Fujisawa C."/>
            <person name="Ogura A."/>
            <person name="Takahashi T."/>
            <person name="Steinmetz P.R."/>
            <person name="Zhang X."/>
            <person name="Aufschnaiter R."/>
            <person name="Eder M.K."/>
            <person name="Gorny A.K."/>
            <person name="Salvenmoser W."/>
            <person name="Heimberg A.M."/>
            <person name="Wheeler B.M."/>
            <person name="Peterson K.J."/>
            <person name="Boettger A."/>
            <person name="Tischler P."/>
            <person name="Wolf A."/>
            <person name="Gojobori T."/>
            <person name="Remington K.A."/>
            <person name="Strausberg R.L."/>
            <person name="Venter J."/>
            <person name="Technau U."/>
            <person name="Hobmayer B."/>
            <person name="Bosch T.C."/>
            <person name="Holstein T.W."/>
            <person name="Fujisawa T."/>
            <person name="Bode H.R."/>
            <person name="David C.N."/>
            <person name="Rokhsar D.S."/>
            <person name="Steele R.E."/>
        </authorList>
    </citation>
    <scope>NUCLEOTIDE SEQUENCE</scope>
</reference>
<dbReference type="EMBL" id="FN543104">
    <property type="protein sequence ID" value="CBA28474.1"/>
    <property type="molecule type" value="Genomic_DNA"/>
</dbReference>
<evidence type="ECO:0000259" key="5">
    <source>
        <dbReference type="PROSITE" id="PS50887"/>
    </source>
</evidence>
<dbReference type="AlphaFoldDB" id="C9Y9D8"/>
<feature type="domain" description="EAL" evidence="4">
    <location>
        <begin position="640"/>
        <end position="894"/>
    </location>
</feature>
<dbReference type="PANTHER" id="PTHR44757">
    <property type="entry name" value="DIGUANYLATE CYCLASE DGCP"/>
    <property type="match status" value="1"/>
</dbReference>
<dbReference type="InterPro" id="IPR035965">
    <property type="entry name" value="PAS-like_dom_sf"/>
</dbReference>
<dbReference type="InterPro" id="IPR013656">
    <property type="entry name" value="PAS_4"/>
</dbReference>
<evidence type="ECO:0000256" key="1">
    <source>
        <dbReference type="ARBA" id="ARBA00051114"/>
    </source>
</evidence>
<proteinExistence type="predicted"/>
<dbReference type="GO" id="GO:0071111">
    <property type="term" value="F:cyclic-guanylate-specific phosphodiesterase activity"/>
    <property type="evidence" value="ECO:0007669"/>
    <property type="project" value="UniProtKB-EC"/>
</dbReference>
<feature type="domain" description="PAC" evidence="3">
    <location>
        <begin position="109"/>
        <end position="162"/>
    </location>
</feature>
<accession>C9Y9D8</accession>
<dbReference type="InterPro" id="IPR003018">
    <property type="entry name" value="GAF"/>
</dbReference>
<dbReference type="Gene3D" id="3.30.450.40">
    <property type="match status" value="1"/>
</dbReference>
<protein>
    <recommendedName>
        <fullName evidence="7">EAL domain-containing protein</fullName>
    </recommendedName>
</protein>
<dbReference type="InterPro" id="IPR000160">
    <property type="entry name" value="GGDEF_dom"/>
</dbReference>
<dbReference type="SUPFAM" id="SSF141868">
    <property type="entry name" value="EAL domain-like"/>
    <property type="match status" value="1"/>
</dbReference>
<dbReference type="InterPro" id="IPR052155">
    <property type="entry name" value="Biofilm_reg_signaling"/>
</dbReference>